<dbReference type="SUPFAM" id="SSF82649">
    <property type="entry name" value="SufE/NifU"/>
    <property type="match status" value="1"/>
</dbReference>
<gene>
    <name evidence="3" type="ORF">LPT13_02555</name>
</gene>
<dbReference type="RefSeq" id="WP_242163188.1">
    <property type="nucleotide sequence ID" value="NZ_JAJMLW010000001.1"/>
</dbReference>
<feature type="region of interest" description="Disordered" evidence="1">
    <location>
        <begin position="478"/>
        <end position="511"/>
    </location>
</feature>
<feature type="region of interest" description="Disordered" evidence="1">
    <location>
        <begin position="238"/>
        <end position="263"/>
    </location>
</feature>
<comment type="caution">
    <text evidence="3">The sequence shown here is derived from an EMBL/GenBank/DDBJ whole genome shotgun (WGS) entry which is preliminary data.</text>
</comment>
<dbReference type="Proteomes" id="UP001430755">
    <property type="component" value="Unassembled WGS sequence"/>
</dbReference>
<evidence type="ECO:0000313" key="3">
    <source>
        <dbReference type="EMBL" id="MCI2241233.1"/>
    </source>
</evidence>
<feature type="compositionally biased region" description="Acidic residues" evidence="1">
    <location>
        <begin position="439"/>
        <end position="449"/>
    </location>
</feature>
<organism evidence="3 4">
    <name type="scientific">Adlercreutzia faecimuris</name>
    <dbReference type="NCBI Taxonomy" id="2897341"/>
    <lineage>
        <taxon>Bacteria</taxon>
        <taxon>Bacillati</taxon>
        <taxon>Actinomycetota</taxon>
        <taxon>Coriobacteriia</taxon>
        <taxon>Eggerthellales</taxon>
        <taxon>Eggerthellaceae</taxon>
        <taxon>Adlercreutzia</taxon>
    </lineage>
</organism>
<name>A0ABS9WEE4_9ACTN</name>
<reference evidence="3" key="1">
    <citation type="submission" date="2021-11" db="EMBL/GenBank/DDBJ databases">
        <title>A Novel Adlercreutzia Species, isolated from a Allomyrina dichotoma larva feces.</title>
        <authorList>
            <person name="Suh M.K."/>
        </authorList>
    </citation>
    <scope>NUCLEOTIDE SEQUENCE</scope>
    <source>
        <strain evidence="3">JBNU-10</strain>
    </source>
</reference>
<dbReference type="Gene3D" id="3.90.1010.10">
    <property type="match status" value="1"/>
</dbReference>
<proteinExistence type="predicted"/>
<dbReference type="InterPro" id="IPR002871">
    <property type="entry name" value="NIF_FeS_clus_asmbl_NifU_N"/>
</dbReference>
<dbReference type="Pfam" id="PF01592">
    <property type="entry name" value="NifU_N"/>
    <property type="match status" value="1"/>
</dbReference>
<feature type="compositionally biased region" description="Low complexity" evidence="1">
    <location>
        <begin position="497"/>
        <end position="507"/>
    </location>
</feature>
<feature type="region of interest" description="Disordered" evidence="1">
    <location>
        <begin position="326"/>
        <end position="358"/>
    </location>
</feature>
<feature type="domain" description="NIF system FeS cluster assembly NifU N-terminal" evidence="2">
    <location>
        <begin position="34"/>
        <end position="156"/>
    </location>
</feature>
<evidence type="ECO:0000259" key="2">
    <source>
        <dbReference type="Pfam" id="PF01592"/>
    </source>
</evidence>
<accession>A0ABS9WEE4</accession>
<sequence length="643" mass="66581">MGESRNVYVELEDKVLLRTADVYQTAVGDDVESYSDTLLAVVANFRNAGRPEGTNAQSMAGKSKRGEIACRLFAVVDPETRVVRKAGFKARGCLAITACASVVCSMMEGRVLEDALAITVDDVREALDGVPAGKTNTLYFAVEAVRGLVGDYLVREGATLAELDAAVGCDEASVACMMCEHCSLRTMRTEMLVDALEGAGGEEAAAAGAPASAGAVPAPAAAAAAATSAAVGAAGAPAAEEGAGASEPDEAAEADGTAFPDDVAPTERNAVALALEAVRGASRASRLATPALWEELGLVPPDMTTEDLEMRVYDCLMAWQADHPEDAAPDASGAATPAEAGRNRAARRSPFGPRRAVGAPTGFKARLAAARAARAEEASAIEAPRTGAASAAAPEVVAVAAVQHDAPAPAAAPAPDPAAEEARVAAALAALDDFVEEEAADEPLNDDDPFPTLHAPEGTRLVRRDGAYVLVEDAVDAEAPEPASVPAETPAPPTPATPAETPATPASDADDELPIRCEGIALIMGAHGYYLYDRAAMTDAYAHWAFLAAEDDPVATFLDCVREESRVYPRPLPAKNLANEPLCLDAAAVEAAYEAARADAANADIERIEASNGDVYFFSTRHLEPAYAQSLAEWASVERFRNV</sequence>
<feature type="region of interest" description="Disordered" evidence="1">
    <location>
        <begin position="439"/>
        <end position="458"/>
    </location>
</feature>
<feature type="compositionally biased region" description="Low complexity" evidence="1">
    <location>
        <begin position="329"/>
        <end position="340"/>
    </location>
</feature>
<evidence type="ECO:0000313" key="4">
    <source>
        <dbReference type="Proteomes" id="UP001430755"/>
    </source>
</evidence>
<evidence type="ECO:0000256" key="1">
    <source>
        <dbReference type="SAM" id="MobiDB-lite"/>
    </source>
</evidence>
<dbReference type="EMBL" id="JAJMLW010000001">
    <property type="protein sequence ID" value="MCI2241233.1"/>
    <property type="molecule type" value="Genomic_DNA"/>
</dbReference>
<protein>
    <submittedName>
        <fullName evidence="3">Iron-sulfur cluster assembly scaffold protein</fullName>
    </submittedName>
</protein>
<keyword evidence="4" id="KW-1185">Reference proteome</keyword>